<dbReference type="Gene3D" id="1.10.10.10">
    <property type="entry name" value="Winged helix-like DNA-binding domain superfamily/Winged helix DNA-binding domain"/>
    <property type="match status" value="1"/>
</dbReference>
<dbReference type="EMBL" id="FMXO01000017">
    <property type="protein sequence ID" value="SDB55024.1"/>
    <property type="molecule type" value="Genomic_DNA"/>
</dbReference>
<name>A0A1G6EC65_9BACT</name>
<dbReference type="AlphaFoldDB" id="A0A1G6EC65"/>
<accession>A0A1G6EC65</accession>
<dbReference type="Pfam" id="PF13412">
    <property type="entry name" value="HTH_24"/>
    <property type="match status" value="1"/>
</dbReference>
<dbReference type="InterPro" id="IPR026433">
    <property type="entry name" value="MarR_EPS"/>
</dbReference>
<protein>
    <submittedName>
        <fullName evidence="1">EPS-associated transcriptional regulator, MarR family</fullName>
    </submittedName>
</protein>
<proteinExistence type="predicted"/>
<dbReference type="RefSeq" id="WP_092122977.1">
    <property type="nucleotide sequence ID" value="NZ_FMXO01000017.1"/>
</dbReference>
<reference evidence="1 2" key="1">
    <citation type="submission" date="2016-10" db="EMBL/GenBank/DDBJ databases">
        <authorList>
            <person name="de Groot N.N."/>
        </authorList>
    </citation>
    <scope>NUCLEOTIDE SEQUENCE [LARGE SCALE GENOMIC DNA]</scope>
    <source>
        <strain evidence="1 2">ASO4-2</strain>
    </source>
</reference>
<sequence length="114" mass="13092">MNEAIHYHILKTINDNPEVSQRELARKAGISLGKVNYCLRALVDKGCIKVMNFKNAENKVNYLYKLTPSGLEEKARVTVQFLRRKVEEYDRLPLEIAELKAEVRKIGGIEGFKD</sequence>
<dbReference type="InterPro" id="IPR036388">
    <property type="entry name" value="WH-like_DNA-bd_sf"/>
</dbReference>
<keyword evidence="2" id="KW-1185">Reference proteome</keyword>
<gene>
    <name evidence="1" type="ORF">SAMN05660653_02734</name>
</gene>
<dbReference type="STRING" id="617002.SAMN05660653_02734"/>
<evidence type="ECO:0000313" key="2">
    <source>
        <dbReference type="Proteomes" id="UP000198771"/>
    </source>
</evidence>
<dbReference type="OrthoDB" id="8537236at2"/>
<organism evidence="1 2">
    <name type="scientific">Desulfonatronum thiosulfatophilum</name>
    <dbReference type="NCBI Taxonomy" id="617002"/>
    <lineage>
        <taxon>Bacteria</taxon>
        <taxon>Pseudomonadati</taxon>
        <taxon>Thermodesulfobacteriota</taxon>
        <taxon>Desulfovibrionia</taxon>
        <taxon>Desulfovibrionales</taxon>
        <taxon>Desulfonatronaceae</taxon>
        <taxon>Desulfonatronum</taxon>
    </lineage>
</organism>
<dbReference type="InterPro" id="IPR036390">
    <property type="entry name" value="WH_DNA-bd_sf"/>
</dbReference>
<dbReference type="Proteomes" id="UP000198771">
    <property type="component" value="Unassembled WGS sequence"/>
</dbReference>
<evidence type="ECO:0000313" key="1">
    <source>
        <dbReference type="EMBL" id="SDB55024.1"/>
    </source>
</evidence>
<dbReference type="SUPFAM" id="SSF46785">
    <property type="entry name" value="Winged helix' DNA-binding domain"/>
    <property type="match status" value="1"/>
</dbReference>
<dbReference type="NCBIfam" id="TIGR04176">
    <property type="entry name" value="MarR_EPS"/>
    <property type="match status" value="1"/>
</dbReference>